<dbReference type="Proteomes" id="UP001165498">
    <property type="component" value="Unassembled WGS sequence"/>
</dbReference>
<dbReference type="EMBL" id="JANFQO010000019">
    <property type="protein sequence ID" value="MCQ4166662.1"/>
    <property type="molecule type" value="Genomic_DNA"/>
</dbReference>
<protein>
    <submittedName>
        <fullName evidence="1">Uncharacterized protein</fullName>
    </submittedName>
</protein>
<comment type="caution">
    <text evidence="1">The sequence shown here is derived from an EMBL/GenBank/DDBJ whole genome shotgun (WGS) entry which is preliminary data.</text>
</comment>
<name>A0ABT1QWJ2_9GAMM</name>
<organism evidence="1 2">
    <name type="scientific">Tahibacter harae</name>
    <dbReference type="NCBI Taxonomy" id="2963937"/>
    <lineage>
        <taxon>Bacteria</taxon>
        <taxon>Pseudomonadati</taxon>
        <taxon>Pseudomonadota</taxon>
        <taxon>Gammaproteobacteria</taxon>
        <taxon>Lysobacterales</taxon>
        <taxon>Rhodanobacteraceae</taxon>
        <taxon>Tahibacter</taxon>
    </lineage>
</organism>
<proteinExistence type="predicted"/>
<sequence length="73" mass="8139">MTEGSVPFDFSEGTAGCTIGFSGLPEKEIVVYGADKIQALEFAVDIDPYLRGLSRKYDFFWENGDPYFDESAK</sequence>
<gene>
    <name evidence="1" type="ORF">NM961_18265</name>
</gene>
<keyword evidence="2" id="KW-1185">Reference proteome</keyword>
<dbReference type="RefSeq" id="WP_255915849.1">
    <property type="nucleotide sequence ID" value="NZ_JANFQO010000019.1"/>
</dbReference>
<reference evidence="1" key="1">
    <citation type="submission" date="2022-07" db="EMBL/GenBank/DDBJ databases">
        <title>Tahibacter sp., a new gammaproteobacterium isolated from the silt sample collected at pig farm.</title>
        <authorList>
            <person name="Chen H."/>
        </authorList>
    </citation>
    <scope>NUCLEOTIDE SEQUENCE</scope>
    <source>
        <strain evidence="1">P2K</strain>
    </source>
</reference>
<evidence type="ECO:0000313" key="2">
    <source>
        <dbReference type="Proteomes" id="UP001165498"/>
    </source>
</evidence>
<accession>A0ABT1QWJ2</accession>
<evidence type="ECO:0000313" key="1">
    <source>
        <dbReference type="EMBL" id="MCQ4166662.1"/>
    </source>
</evidence>